<evidence type="ECO:0000313" key="1">
    <source>
        <dbReference type="EMBL" id="KAF1845570.1"/>
    </source>
</evidence>
<accession>A0A9P4L820</accession>
<gene>
    <name evidence="1" type="ORF">K460DRAFT_366435</name>
</gene>
<evidence type="ECO:0000313" key="2">
    <source>
        <dbReference type="Proteomes" id="UP000800039"/>
    </source>
</evidence>
<keyword evidence="2" id="KW-1185">Reference proteome</keyword>
<sequence length="157" mass="17878">MPYTMDRIVEFWHLFGLHIRNGKKLCHAKDPPSDLALADVTETKTSMDALMDILDAGYRLEDAALIRATLACMRFRIVHGGVEAMECVDAVRRAYTVEVAFRDQAGVQKRILLTAALSQRSSLCFPGTVRDAFSKVLECQELRDDWDEAKRWQDRKS</sequence>
<dbReference type="AlphaFoldDB" id="A0A9P4L820"/>
<protein>
    <submittedName>
        <fullName evidence="1">Uncharacterized protein</fullName>
    </submittedName>
</protein>
<dbReference type="GeneID" id="63850624"/>
<dbReference type="Proteomes" id="UP000800039">
    <property type="component" value="Unassembled WGS sequence"/>
</dbReference>
<organism evidence="1 2">
    <name type="scientific">Cucurbitaria berberidis CBS 394.84</name>
    <dbReference type="NCBI Taxonomy" id="1168544"/>
    <lineage>
        <taxon>Eukaryota</taxon>
        <taxon>Fungi</taxon>
        <taxon>Dikarya</taxon>
        <taxon>Ascomycota</taxon>
        <taxon>Pezizomycotina</taxon>
        <taxon>Dothideomycetes</taxon>
        <taxon>Pleosporomycetidae</taxon>
        <taxon>Pleosporales</taxon>
        <taxon>Pleosporineae</taxon>
        <taxon>Cucurbitariaceae</taxon>
        <taxon>Cucurbitaria</taxon>
    </lineage>
</organism>
<comment type="caution">
    <text evidence="1">The sequence shown here is derived from an EMBL/GenBank/DDBJ whole genome shotgun (WGS) entry which is preliminary data.</text>
</comment>
<dbReference type="EMBL" id="ML976616">
    <property type="protein sequence ID" value="KAF1845570.1"/>
    <property type="molecule type" value="Genomic_DNA"/>
</dbReference>
<dbReference type="OrthoDB" id="10545775at2759"/>
<proteinExistence type="predicted"/>
<name>A0A9P4L820_9PLEO</name>
<reference evidence="1" key="1">
    <citation type="submission" date="2020-01" db="EMBL/GenBank/DDBJ databases">
        <authorList>
            <consortium name="DOE Joint Genome Institute"/>
            <person name="Haridas S."/>
            <person name="Albert R."/>
            <person name="Binder M."/>
            <person name="Bloem J."/>
            <person name="Labutti K."/>
            <person name="Salamov A."/>
            <person name="Andreopoulos B."/>
            <person name="Baker S.E."/>
            <person name="Barry K."/>
            <person name="Bills G."/>
            <person name="Bluhm B.H."/>
            <person name="Cannon C."/>
            <person name="Castanera R."/>
            <person name="Culley D.E."/>
            <person name="Daum C."/>
            <person name="Ezra D."/>
            <person name="Gonzalez J.B."/>
            <person name="Henrissat B."/>
            <person name="Kuo A."/>
            <person name="Liang C."/>
            <person name="Lipzen A."/>
            <person name="Lutzoni F."/>
            <person name="Magnuson J."/>
            <person name="Mondo S."/>
            <person name="Nolan M."/>
            <person name="Ohm R."/>
            <person name="Pangilinan J."/>
            <person name="Park H.-J."/>
            <person name="Ramirez L."/>
            <person name="Alfaro M."/>
            <person name="Sun H."/>
            <person name="Tritt A."/>
            <person name="Yoshinaga Y."/>
            <person name="Zwiers L.-H."/>
            <person name="Turgeon B.G."/>
            <person name="Goodwin S.B."/>
            <person name="Spatafora J.W."/>
            <person name="Crous P.W."/>
            <person name="Grigoriev I.V."/>
        </authorList>
    </citation>
    <scope>NUCLEOTIDE SEQUENCE</scope>
    <source>
        <strain evidence="1">CBS 394.84</strain>
    </source>
</reference>
<dbReference type="RefSeq" id="XP_040788133.1">
    <property type="nucleotide sequence ID" value="XM_040933373.1"/>
</dbReference>